<keyword evidence="5 7" id="KW-0408">Iron</keyword>
<dbReference type="InterPro" id="IPR050196">
    <property type="entry name" value="Cytochrome_P450_Monoox"/>
</dbReference>
<organism evidence="9 10">
    <name type="scientific">Cerrena zonata</name>
    <dbReference type="NCBI Taxonomy" id="2478898"/>
    <lineage>
        <taxon>Eukaryota</taxon>
        <taxon>Fungi</taxon>
        <taxon>Dikarya</taxon>
        <taxon>Basidiomycota</taxon>
        <taxon>Agaricomycotina</taxon>
        <taxon>Agaricomycetes</taxon>
        <taxon>Polyporales</taxon>
        <taxon>Cerrenaceae</taxon>
        <taxon>Cerrena</taxon>
    </lineage>
</organism>
<keyword evidence="4 8" id="KW-0560">Oxidoreductase</keyword>
<evidence type="ECO:0000256" key="5">
    <source>
        <dbReference type="ARBA" id="ARBA00023004"/>
    </source>
</evidence>
<gene>
    <name evidence="9" type="ORF">QCA50_019529</name>
</gene>
<dbReference type="Proteomes" id="UP001385951">
    <property type="component" value="Unassembled WGS sequence"/>
</dbReference>
<keyword evidence="10" id="KW-1185">Reference proteome</keyword>
<protein>
    <recommendedName>
        <fullName evidence="11">Cytochrome P450</fullName>
    </recommendedName>
</protein>
<dbReference type="PROSITE" id="PS00086">
    <property type="entry name" value="CYTOCHROME_P450"/>
    <property type="match status" value="1"/>
</dbReference>
<proteinExistence type="inferred from homology"/>
<dbReference type="InterPro" id="IPR002401">
    <property type="entry name" value="Cyt_P450_E_grp-I"/>
</dbReference>
<evidence type="ECO:0000256" key="6">
    <source>
        <dbReference type="ARBA" id="ARBA00023033"/>
    </source>
</evidence>
<evidence type="ECO:0000313" key="9">
    <source>
        <dbReference type="EMBL" id="KAK7677523.1"/>
    </source>
</evidence>
<dbReference type="GO" id="GO:0004497">
    <property type="term" value="F:monooxygenase activity"/>
    <property type="evidence" value="ECO:0007669"/>
    <property type="project" value="UniProtKB-KW"/>
</dbReference>
<feature type="binding site" description="axial binding residue" evidence="7">
    <location>
        <position position="404"/>
    </location>
    <ligand>
        <name>heme</name>
        <dbReference type="ChEBI" id="CHEBI:30413"/>
    </ligand>
    <ligandPart>
        <name>Fe</name>
        <dbReference type="ChEBI" id="CHEBI:18248"/>
    </ligandPart>
</feature>
<dbReference type="PRINTS" id="PR00463">
    <property type="entry name" value="EP450I"/>
</dbReference>
<keyword evidence="3 7" id="KW-0479">Metal-binding</keyword>
<evidence type="ECO:0008006" key="11">
    <source>
        <dbReference type="Google" id="ProtNLM"/>
    </source>
</evidence>
<dbReference type="InterPro" id="IPR017972">
    <property type="entry name" value="Cyt_P450_CS"/>
</dbReference>
<comment type="similarity">
    <text evidence="1 8">Belongs to the cytochrome P450 family.</text>
</comment>
<evidence type="ECO:0000313" key="10">
    <source>
        <dbReference type="Proteomes" id="UP001385951"/>
    </source>
</evidence>
<keyword evidence="2 7" id="KW-0349">Heme</keyword>
<evidence type="ECO:0000256" key="8">
    <source>
        <dbReference type="RuleBase" id="RU000461"/>
    </source>
</evidence>
<comment type="caution">
    <text evidence="9">The sequence shown here is derived from an EMBL/GenBank/DDBJ whole genome shotgun (WGS) entry which is preliminary data.</text>
</comment>
<evidence type="ECO:0000256" key="7">
    <source>
        <dbReference type="PIRSR" id="PIRSR602401-1"/>
    </source>
</evidence>
<dbReference type="AlphaFoldDB" id="A0AAW0FIS5"/>
<evidence type="ECO:0000256" key="2">
    <source>
        <dbReference type="ARBA" id="ARBA00022617"/>
    </source>
</evidence>
<dbReference type="Pfam" id="PF00067">
    <property type="entry name" value="p450"/>
    <property type="match status" value="1"/>
</dbReference>
<keyword evidence="6 8" id="KW-0503">Monooxygenase</keyword>
<dbReference type="InterPro" id="IPR001128">
    <property type="entry name" value="Cyt_P450"/>
</dbReference>
<evidence type="ECO:0000256" key="1">
    <source>
        <dbReference type="ARBA" id="ARBA00010617"/>
    </source>
</evidence>
<dbReference type="GO" id="GO:0016705">
    <property type="term" value="F:oxidoreductase activity, acting on paired donors, with incorporation or reduction of molecular oxygen"/>
    <property type="evidence" value="ECO:0007669"/>
    <property type="project" value="InterPro"/>
</dbReference>
<evidence type="ECO:0000256" key="4">
    <source>
        <dbReference type="ARBA" id="ARBA00023002"/>
    </source>
</evidence>
<name>A0AAW0FIS5_9APHY</name>
<dbReference type="GO" id="GO:0020037">
    <property type="term" value="F:heme binding"/>
    <property type="evidence" value="ECO:0007669"/>
    <property type="project" value="InterPro"/>
</dbReference>
<accession>A0AAW0FIS5</accession>
<dbReference type="PRINTS" id="PR00385">
    <property type="entry name" value="P450"/>
</dbReference>
<dbReference type="EMBL" id="JASBNA010000087">
    <property type="protein sequence ID" value="KAK7677523.1"/>
    <property type="molecule type" value="Genomic_DNA"/>
</dbReference>
<sequence length="470" mass="52724">MANKRTKHAVFSSRNTDVLLYVPLLNGRIRLHCSSPDALRTLLSDPFLFTKPSASLSLDLMGSNLVASTGEQWRRHRKITAPAFDNQTYKDVWEVTTRLYNEMLATDSWKSGNQHFFSAFNQFTTRVALLVISACGFNMRLRWDESPTRDHLSNSVDDTIVTVSTTLLGKLLFPSWVFNIPTKGLRRIKTAFNDFQTFLDAEVSNKKRELKNDRQFDGSLSDANKSVFARLVTASEQEGAKGLDQHELIGNLFIFLFAGHETTAHTLVVTLALLALYPDEQDRVYNHIKNVLGDSEPRYDDYGNLAPVLHCFYEALRLYPAAYVMMREATADSVLTAEGLLPSSDTLAIPKGTELALDVICASRHERSYPNPHAFVPTRWETSSETATAAIDSFIGFSVGPRVCLGKKFATTEAVCFLTNLLKDWKVDVKLLNGESPAEWQERMLKPTLGVTLKTGDVPLIMTRRSSIKQ</sequence>
<reference evidence="9 10" key="1">
    <citation type="submission" date="2022-09" db="EMBL/GenBank/DDBJ databases">
        <authorList>
            <person name="Palmer J.M."/>
        </authorList>
    </citation>
    <scope>NUCLEOTIDE SEQUENCE [LARGE SCALE GENOMIC DNA]</scope>
    <source>
        <strain evidence="9 10">DSM 7382</strain>
    </source>
</reference>
<evidence type="ECO:0000256" key="3">
    <source>
        <dbReference type="ARBA" id="ARBA00022723"/>
    </source>
</evidence>
<dbReference type="Gene3D" id="1.10.630.10">
    <property type="entry name" value="Cytochrome P450"/>
    <property type="match status" value="1"/>
</dbReference>
<dbReference type="PANTHER" id="PTHR24291">
    <property type="entry name" value="CYTOCHROME P450 FAMILY 4"/>
    <property type="match status" value="1"/>
</dbReference>
<dbReference type="InterPro" id="IPR036396">
    <property type="entry name" value="Cyt_P450_sf"/>
</dbReference>
<dbReference type="SUPFAM" id="SSF48264">
    <property type="entry name" value="Cytochrome P450"/>
    <property type="match status" value="1"/>
</dbReference>
<dbReference type="PANTHER" id="PTHR24291:SF50">
    <property type="entry name" value="BIFUNCTIONAL ALBAFLAVENONE MONOOXYGENASE_TERPENE SYNTHASE"/>
    <property type="match status" value="1"/>
</dbReference>
<comment type="cofactor">
    <cofactor evidence="7">
        <name>heme</name>
        <dbReference type="ChEBI" id="CHEBI:30413"/>
    </cofactor>
</comment>
<dbReference type="GO" id="GO:0005506">
    <property type="term" value="F:iron ion binding"/>
    <property type="evidence" value="ECO:0007669"/>
    <property type="project" value="InterPro"/>
</dbReference>